<proteinExistence type="predicted"/>
<evidence type="ECO:0000313" key="1">
    <source>
        <dbReference type="EMBL" id="TCP60419.1"/>
    </source>
</evidence>
<comment type="caution">
    <text evidence="1">The sequence shown here is derived from an EMBL/GenBank/DDBJ whole genome shotgun (WGS) entry which is preliminary data.</text>
</comment>
<protein>
    <submittedName>
        <fullName evidence="1">Uncharacterized protein</fullName>
    </submittedName>
</protein>
<dbReference type="OrthoDB" id="9812271at2"/>
<dbReference type="EMBL" id="SLXT01000038">
    <property type="protein sequence ID" value="TCP60419.1"/>
    <property type="molecule type" value="Genomic_DNA"/>
</dbReference>
<gene>
    <name evidence="1" type="ORF">EDD73_1381</name>
</gene>
<sequence>MEQKRHYADFFYVPQDYKANMTRENINETPETWLQFYPHAKYVDFLQTLLGVINGGSKSVWLTGNYGTGKSFAALVTQKLFMDDEARVRRWFADCKNALVDGETLQNDLLARRREGTLVVFDYNAQGLGPDADLLVRLEQGVIGALNEINMIIPAKANLDEIIVRLREEGVNFFKTRDEIQDRLAYLNAGIKTTEQLIDELEKPHNPTDAPVDLLGDVQKVFHARSIYLGVTVDRFSTWINEVLKSNNLRRIVYIFDEFSGFIETNKEHLKTFEEVSGSENAVGKFYLVPVTHMSIKAYESWAAANAKKSGDRFHFRNLQMPNDTAFQLAAHAMKGIPQTSDEWKTERDKLWSAVSSIADTNFDANDVSRKSFYNILPIHPMAAFLLKFLAESAHSNQRSIFEYLKGNADGREFQDFIRIGGPGIKSKQFLTVDYLWKYFIEREDLGLNKEIISIRSEFERIKGREFQNREEDDEDIRVLKTVLLFCLLSRLNPEGHERLKPTVRNIELSFQGDGAIVNVSGIIKSLADKHCFSVVNGNIELFATYVGGAEVQKKVSELEGKFHELLSGKVQEEIKKHIKSLTSSFSAGRFDIRVSDLSHTTLTNINAATRDRYSMGLNKDNGAVCLWFVVAKNREEQLQIPEKIKALLNNLRDHRILMFALPNLSFCDSNAELWNEYVLQYAQYMLENDSAAKTQRQKAYEKLEREWFDEIKKSTQVLKVYSTVNGQVESVQEPNGTKYGIR</sequence>
<reference evidence="1 2" key="1">
    <citation type="submission" date="2019-03" db="EMBL/GenBank/DDBJ databases">
        <title>Genomic Encyclopedia of Type Strains, Phase IV (KMG-IV): sequencing the most valuable type-strain genomes for metagenomic binning, comparative biology and taxonomic classification.</title>
        <authorList>
            <person name="Goeker M."/>
        </authorList>
    </citation>
    <scope>NUCLEOTIDE SEQUENCE [LARGE SCALE GENOMIC DNA]</scope>
    <source>
        <strain evidence="1 2">DSM 11170</strain>
    </source>
</reference>
<name>A0A4R2RDX6_9FIRM</name>
<organism evidence="1 2">
    <name type="scientific">Heliophilum fasciatum</name>
    <dbReference type="NCBI Taxonomy" id="35700"/>
    <lineage>
        <taxon>Bacteria</taxon>
        <taxon>Bacillati</taxon>
        <taxon>Bacillota</taxon>
        <taxon>Clostridia</taxon>
        <taxon>Eubacteriales</taxon>
        <taxon>Heliobacteriaceae</taxon>
        <taxon>Heliophilum</taxon>
    </lineage>
</organism>
<accession>A0A4R2RDX6</accession>
<dbReference type="AlphaFoldDB" id="A0A4R2RDX6"/>
<evidence type="ECO:0000313" key="2">
    <source>
        <dbReference type="Proteomes" id="UP000294813"/>
    </source>
</evidence>
<keyword evidence="2" id="KW-1185">Reference proteome</keyword>
<dbReference type="RefSeq" id="WP_131920807.1">
    <property type="nucleotide sequence ID" value="NZ_JAOQNU010000038.1"/>
</dbReference>
<dbReference type="Proteomes" id="UP000294813">
    <property type="component" value="Unassembled WGS sequence"/>
</dbReference>